<sequence>MVEWQIALEDFIKEWKDRNDVVGALVCGSYITGNPSKRSDIDVHIVLSDEVEWRERGNRAIHGFLIEYFANPQRQIRLYFQEDFNSRRTMSMVQFMTGRILFDKTGVMSELKAEAKQWLKREYSGLNSTMIEMKKYGIWDAMDNLKDCFEQEKEDFHFVYYNLLAKLFWEYGQFLNIETIPHYQIISYLTDPAYLKKYLKTAFPDTEFKVAFVKAMQLTNRQKMIVAYEELSTHVLTNMGGFQIDGWKLKSDVNI</sequence>
<name>A0A3S0K0U7_9BACI</name>
<accession>A0A3S0K0U7</accession>
<dbReference type="GO" id="GO:0016779">
    <property type="term" value="F:nucleotidyltransferase activity"/>
    <property type="evidence" value="ECO:0007669"/>
    <property type="project" value="InterPro"/>
</dbReference>
<dbReference type="Proteomes" id="UP000271374">
    <property type="component" value="Unassembled WGS sequence"/>
</dbReference>
<evidence type="ECO:0000313" key="2">
    <source>
        <dbReference type="EMBL" id="RTR33164.1"/>
    </source>
</evidence>
<gene>
    <name evidence="2" type="ORF">EKG37_08830</name>
</gene>
<reference evidence="2 3" key="1">
    <citation type="submission" date="2018-12" db="EMBL/GenBank/DDBJ databases">
        <title>Bacillus yapensis draft genome sequence.</title>
        <authorList>
            <person name="Yu L."/>
            <person name="Xu X."/>
            <person name="Tang X."/>
        </authorList>
    </citation>
    <scope>NUCLEOTIDE SEQUENCE [LARGE SCALE GENOMIC DNA]</scope>
    <source>
        <strain evidence="2 3">XXST-01</strain>
    </source>
</reference>
<dbReference type="EMBL" id="RXNT01000005">
    <property type="protein sequence ID" value="RTR33164.1"/>
    <property type="molecule type" value="Genomic_DNA"/>
</dbReference>
<dbReference type="AlphaFoldDB" id="A0A3S0K0U7"/>
<organism evidence="2 3">
    <name type="scientific">Bacillus yapensis</name>
    <dbReference type="NCBI Taxonomy" id="2492960"/>
    <lineage>
        <taxon>Bacteria</taxon>
        <taxon>Bacillati</taxon>
        <taxon>Bacillota</taxon>
        <taxon>Bacilli</taxon>
        <taxon>Bacillales</taxon>
        <taxon>Bacillaceae</taxon>
        <taxon>Bacillus</taxon>
    </lineage>
</organism>
<evidence type="ECO:0000313" key="3">
    <source>
        <dbReference type="Proteomes" id="UP000271374"/>
    </source>
</evidence>
<comment type="caution">
    <text evidence="2">The sequence shown here is derived from an EMBL/GenBank/DDBJ whole genome shotgun (WGS) entry which is preliminary data.</text>
</comment>
<feature type="domain" description="Polymerase nucleotidyl transferase" evidence="1">
    <location>
        <begin position="9"/>
        <end position="71"/>
    </location>
</feature>
<keyword evidence="3" id="KW-1185">Reference proteome</keyword>
<dbReference type="InterPro" id="IPR002934">
    <property type="entry name" value="Polymerase_NTP_transf_dom"/>
</dbReference>
<proteinExistence type="predicted"/>
<dbReference type="Gene3D" id="3.30.460.10">
    <property type="entry name" value="Beta Polymerase, domain 2"/>
    <property type="match status" value="1"/>
</dbReference>
<evidence type="ECO:0000259" key="1">
    <source>
        <dbReference type="Pfam" id="PF01909"/>
    </source>
</evidence>
<dbReference type="SUPFAM" id="SSF81301">
    <property type="entry name" value="Nucleotidyltransferase"/>
    <property type="match status" value="1"/>
</dbReference>
<dbReference type="Pfam" id="PF01909">
    <property type="entry name" value="NTP_transf_2"/>
    <property type="match status" value="1"/>
</dbReference>
<dbReference type="InterPro" id="IPR043519">
    <property type="entry name" value="NT_sf"/>
</dbReference>
<dbReference type="OrthoDB" id="43980at2"/>
<protein>
    <recommendedName>
        <fullName evidence="1">Polymerase nucleotidyl transferase domain-containing protein</fullName>
    </recommendedName>
</protein>